<evidence type="ECO:0000313" key="1">
    <source>
        <dbReference type="EMBL" id="CEM24790.1"/>
    </source>
</evidence>
<dbReference type="InParanoid" id="A0A0G4G833"/>
<dbReference type="AlphaFoldDB" id="A0A0G4G833"/>
<dbReference type="EMBL" id="CDMY01000591">
    <property type="protein sequence ID" value="CEM24790.1"/>
    <property type="molecule type" value="Genomic_DNA"/>
</dbReference>
<name>A0A0G4G833_VITBC</name>
<keyword evidence="2" id="KW-1185">Reference proteome</keyword>
<dbReference type="Proteomes" id="UP000041254">
    <property type="component" value="Unassembled WGS sequence"/>
</dbReference>
<reference evidence="1 2" key="1">
    <citation type="submission" date="2014-11" db="EMBL/GenBank/DDBJ databases">
        <authorList>
            <person name="Zhu J."/>
            <person name="Qi W."/>
            <person name="Song R."/>
        </authorList>
    </citation>
    <scope>NUCLEOTIDE SEQUENCE [LARGE SCALE GENOMIC DNA]</scope>
</reference>
<proteinExistence type="predicted"/>
<sequence>MGGNWSNHQIYPETIWLRWSTQTTVWGVEYPQGTVLEFKKDLLDNQLRYAGYLSAEDIQFGGCDPVSDSRPALEAFDSRGEREADPLVILVPFGPMPKSYSTTKCLSTMRLPWRGQHNQPQ</sequence>
<accession>A0A0G4G833</accession>
<dbReference type="VEuPathDB" id="CryptoDB:Vbra_284"/>
<gene>
    <name evidence="1" type="ORF">Vbra_284</name>
</gene>
<organism evidence="1 2">
    <name type="scientific">Vitrella brassicaformis (strain CCMP3155)</name>
    <dbReference type="NCBI Taxonomy" id="1169540"/>
    <lineage>
        <taxon>Eukaryota</taxon>
        <taxon>Sar</taxon>
        <taxon>Alveolata</taxon>
        <taxon>Colpodellida</taxon>
        <taxon>Vitrellaceae</taxon>
        <taxon>Vitrella</taxon>
    </lineage>
</organism>
<protein>
    <submittedName>
        <fullName evidence="1">Uncharacterized protein</fullName>
    </submittedName>
</protein>
<evidence type="ECO:0000313" key="2">
    <source>
        <dbReference type="Proteomes" id="UP000041254"/>
    </source>
</evidence>